<dbReference type="Proteomes" id="UP000266489">
    <property type="component" value="Unassembled WGS sequence"/>
</dbReference>
<name>A0A398D3K4_9BACT</name>
<feature type="transmembrane region" description="Helical" evidence="1">
    <location>
        <begin position="73"/>
        <end position="94"/>
    </location>
</feature>
<evidence type="ECO:0000313" key="4">
    <source>
        <dbReference type="Proteomes" id="UP000266260"/>
    </source>
</evidence>
<comment type="caution">
    <text evidence="3">The sequence shown here is derived from an EMBL/GenBank/DDBJ whole genome shotgun (WGS) entry which is preliminary data.</text>
</comment>
<proteinExistence type="predicted"/>
<feature type="transmembrane region" description="Helical" evidence="1">
    <location>
        <begin position="15"/>
        <end position="37"/>
    </location>
</feature>
<dbReference type="Proteomes" id="UP000266260">
    <property type="component" value="Unassembled WGS sequence"/>
</dbReference>
<keyword evidence="4" id="KW-1185">Reference proteome</keyword>
<reference evidence="4 5" key="1">
    <citation type="submission" date="2018-09" db="EMBL/GenBank/DDBJ databases">
        <title>Discovery and Ecogenomic Context for Candidatus Cryosericales, a Global Caldiserica Order Active in Thawing Permafrost.</title>
        <authorList>
            <person name="Martinez M.A."/>
            <person name="Woodcroft B.J."/>
            <person name="Ignacio Espinoza J.C."/>
            <person name="Zayed A."/>
            <person name="Singleton C.M."/>
            <person name="Boyd J."/>
            <person name="Li Y.-F."/>
            <person name="Purvine S."/>
            <person name="Maughan H."/>
            <person name="Hodgkins S.B."/>
            <person name="Anderson D."/>
            <person name="Sederholm M."/>
            <person name="Temperton B."/>
            <person name="Saleska S.R."/>
            <person name="Tyson G.W."/>
            <person name="Rich V.I."/>
        </authorList>
    </citation>
    <scope>NUCLEOTIDE SEQUENCE [LARGE SCALE GENOMIC DNA]</scope>
    <source>
        <strain evidence="3 5">SMC5</strain>
        <strain evidence="2 4">SMC6</strain>
    </source>
</reference>
<keyword evidence="1" id="KW-0472">Membrane</keyword>
<protein>
    <submittedName>
        <fullName evidence="3">DUF1294 domain-containing protein</fullName>
    </submittedName>
</protein>
<accession>A0A398D3K4</accession>
<dbReference type="RefSeq" id="WP_119120039.1">
    <property type="nucleotide sequence ID" value="NZ_QXIT01000093.1"/>
</dbReference>
<organism evidence="3 5">
    <name type="scientific">Candidatus Cryosericum odellii</name>
    <dbReference type="NCBI Taxonomy" id="2290917"/>
    <lineage>
        <taxon>Bacteria</taxon>
        <taxon>Pseudomonadati</taxon>
        <taxon>Caldisericota/Cryosericota group</taxon>
        <taxon>Candidatus Cryosericota</taxon>
        <taxon>Candidatus Cryosericia</taxon>
        <taxon>Candidatus Cryosericales</taxon>
        <taxon>Candidatus Cryosericaceae</taxon>
        <taxon>Candidatus Cryosericum</taxon>
    </lineage>
</organism>
<evidence type="ECO:0000256" key="1">
    <source>
        <dbReference type="SAM" id="Phobius"/>
    </source>
</evidence>
<evidence type="ECO:0000313" key="5">
    <source>
        <dbReference type="Proteomes" id="UP000266489"/>
    </source>
</evidence>
<dbReference type="EMBL" id="QXIT01000093">
    <property type="protein sequence ID" value="RIE07691.1"/>
    <property type="molecule type" value="Genomic_DNA"/>
</dbReference>
<gene>
    <name evidence="3" type="ORF">SMC5_06375</name>
    <name evidence="2" type="ORF">SMC6_05665</name>
</gene>
<accession>A0A398D8Q4</accession>
<dbReference type="OrthoDB" id="1698854at2"/>
<keyword evidence="1" id="KW-1133">Transmembrane helix</keyword>
<feature type="transmembrane region" description="Helical" evidence="1">
    <location>
        <begin position="43"/>
        <end position="61"/>
    </location>
</feature>
<evidence type="ECO:0000313" key="3">
    <source>
        <dbReference type="EMBL" id="RIE10106.1"/>
    </source>
</evidence>
<sequence>MTVVARARRRTMTDALVLTLGLTVTGMFLLHGFLAALDWVQSWLLAVTAITFLTYGYDKLVAGTGATRVPERVLLTLAFAGGTVGALLGMRLFHHKTSKESFLERFWLVVAVQVVAVAGWYLFLRPR</sequence>
<dbReference type="AlphaFoldDB" id="A0A398D3K4"/>
<dbReference type="InterPro" id="IPR010718">
    <property type="entry name" value="DUF1294"/>
</dbReference>
<keyword evidence="1" id="KW-0812">Transmembrane</keyword>
<feature type="transmembrane region" description="Helical" evidence="1">
    <location>
        <begin position="106"/>
        <end position="124"/>
    </location>
</feature>
<dbReference type="Pfam" id="PF06961">
    <property type="entry name" value="DUF1294"/>
    <property type="match status" value="1"/>
</dbReference>
<evidence type="ECO:0000313" key="2">
    <source>
        <dbReference type="EMBL" id="RIE07691.1"/>
    </source>
</evidence>
<dbReference type="EMBL" id="QXIU01000153">
    <property type="protein sequence ID" value="RIE10106.1"/>
    <property type="molecule type" value="Genomic_DNA"/>
</dbReference>